<gene>
    <name evidence="1" type="primary">repA</name>
</gene>
<sequence>MKQHSKRLKVALYLNFRFFKLKVAIFFVK</sequence>
<protein>
    <submittedName>
        <fullName evidence="1">RepA</fullName>
    </submittedName>
</protein>
<accession>Q19N20</accession>
<dbReference type="EMBL" id="DQ518173">
    <property type="protein sequence ID" value="ABF69296.1"/>
    <property type="molecule type" value="Genomic_DNA"/>
</dbReference>
<proteinExistence type="predicted"/>
<organism evidence="1">
    <name type="scientific">Campylobacter jejuni</name>
    <dbReference type="NCBI Taxonomy" id="197"/>
    <lineage>
        <taxon>Bacteria</taxon>
        <taxon>Pseudomonadati</taxon>
        <taxon>Campylobacterota</taxon>
        <taxon>Epsilonproteobacteria</taxon>
        <taxon>Campylobacterales</taxon>
        <taxon>Campylobacteraceae</taxon>
        <taxon>Campylobacter</taxon>
    </lineage>
</organism>
<dbReference type="AlphaFoldDB" id="Q19N20"/>
<geneLocation type="plasmid" evidence="1">
    <name>pCJ1170</name>
</geneLocation>
<keyword evidence="1" id="KW-0614">Plasmid</keyword>
<name>Q19N20_CAMJU</name>
<reference evidence="1" key="1">
    <citation type="journal article" date="2007" name="Plasmid">
        <title>Cryptic plasmids isolated from Campylobacter strains represent multiple, novel incompatibility groups.</title>
        <authorList>
            <person name="Miller W.G."/>
            <person name="Heath S."/>
            <person name="Mandrell R.E."/>
        </authorList>
    </citation>
    <scope>NUCLEOTIDE SEQUENCE</scope>
    <source>
        <strain evidence="1">RM1170</strain>
        <plasmid evidence="1">pCJ1170</plasmid>
    </source>
</reference>
<evidence type="ECO:0000313" key="1">
    <source>
        <dbReference type="EMBL" id="ABF69296.1"/>
    </source>
</evidence>